<keyword evidence="2 6" id="KW-0479">Metal-binding</keyword>
<name>A0A068NNF3_FIMGI</name>
<evidence type="ECO:0000256" key="2">
    <source>
        <dbReference type="ARBA" id="ARBA00022723"/>
    </source>
</evidence>
<dbReference type="GO" id="GO:0006518">
    <property type="term" value="P:peptide metabolic process"/>
    <property type="evidence" value="ECO:0007669"/>
    <property type="project" value="TreeGrafter"/>
</dbReference>
<dbReference type="InterPro" id="IPR013647">
    <property type="entry name" value="OligopepF_N_dom"/>
</dbReference>
<dbReference type="CDD" id="cd09610">
    <property type="entry name" value="M3B_PepF"/>
    <property type="match status" value="1"/>
</dbReference>
<dbReference type="InterPro" id="IPR045090">
    <property type="entry name" value="Pept_M3A_M3B"/>
</dbReference>
<keyword evidence="5 6" id="KW-0482">Metalloprotease</keyword>
<proteinExistence type="inferred from homology"/>
<evidence type="ECO:0000256" key="1">
    <source>
        <dbReference type="ARBA" id="ARBA00022670"/>
    </source>
</evidence>
<keyword evidence="10" id="KW-1185">Reference proteome</keyword>
<dbReference type="GO" id="GO:0004222">
    <property type="term" value="F:metalloendopeptidase activity"/>
    <property type="evidence" value="ECO:0007669"/>
    <property type="project" value="InterPro"/>
</dbReference>
<evidence type="ECO:0000259" key="8">
    <source>
        <dbReference type="Pfam" id="PF08439"/>
    </source>
</evidence>
<dbReference type="EMBL" id="CP007139">
    <property type="protein sequence ID" value="AIE84991.1"/>
    <property type="molecule type" value="Genomic_DNA"/>
</dbReference>
<evidence type="ECO:0000313" key="9">
    <source>
        <dbReference type="EMBL" id="AIE84991.1"/>
    </source>
</evidence>
<feature type="domain" description="Oligopeptidase F N-terminal" evidence="8">
    <location>
        <begin position="118"/>
        <end position="183"/>
    </location>
</feature>
<keyword evidence="3 6" id="KW-0378">Hydrolase</keyword>
<evidence type="ECO:0000256" key="3">
    <source>
        <dbReference type="ARBA" id="ARBA00022801"/>
    </source>
</evidence>
<dbReference type="Pfam" id="PF01432">
    <property type="entry name" value="Peptidase_M3"/>
    <property type="match status" value="1"/>
</dbReference>
<dbReference type="eggNOG" id="COG1164">
    <property type="taxonomic scope" value="Bacteria"/>
</dbReference>
<evidence type="ECO:0000259" key="7">
    <source>
        <dbReference type="Pfam" id="PF01432"/>
    </source>
</evidence>
<comment type="similarity">
    <text evidence="6">Belongs to the peptidase M3 family.</text>
</comment>
<dbReference type="Proteomes" id="UP000027982">
    <property type="component" value="Chromosome"/>
</dbReference>
<comment type="cofactor">
    <cofactor evidence="6">
        <name>Zn(2+)</name>
        <dbReference type="ChEBI" id="CHEBI:29105"/>
    </cofactor>
    <text evidence="6">Binds 1 zinc ion.</text>
</comment>
<evidence type="ECO:0000256" key="5">
    <source>
        <dbReference type="ARBA" id="ARBA00023049"/>
    </source>
</evidence>
<feature type="domain" description="Peptidase M3A/M3B catalytic" evidence="7">
    <location>
        <begin position="206"/>
        <end position="581"/>
    </location>
</feature>
<evidence type="ECO:0000256" key="4">
    <source>
        <dbReference type="ARBA" id="ARBA00022833"/>
    </source>
</evidence>
<keyword evidence="1 6" id="KW-0645">Protease</keyword>
<evidence type="ECO:0000256" key="6">
    <source>
        <dbReference type="RuleBase" id="RU003435"/>
    </source>
</evidence>
<reference evidence="9 10" key="1">
    <citation type="journal article" date="2014" name="PLoS ONE">
        <title>The first complete genome sequence of the class fimbriimonadia in the phylum armatimonadetes.</title>
        <authorList>
            <person name="Hu Z.Y."/>
            <person name="Wang Y.Z."/>
            <person name="Im W.T."/>
            <person name="Wang S.Y."/>
            <person name="Zhao G.P."/>
            <person name="Zheng H.J."/>
            <person name="Quan Z.X."/>
        </authorList>
    </citation>
    <scope>NUCLEOTIDE SEQUENCE [LARGE SCALE GENOMIC DNA]</scope>
    <source>
        <strain evidence="9">Gsoil 348</strain>
    </source>
</reference>
<dbReference type="Pfam" id="PF08439">
    <property type="entry name" value="Peptidase_M3_N"/>
    <property type="match status" value="1"/>
</dbReference>
<organism evidence="9 10">
    <name type="scientific">Fimbriimonas ginsengisoli Gsoil 348</name>
    <dbReference type="NCBI Taxonomy" id="661478"/>
    <lineage>
        <taxon>Bacteria</taxon>
        <taxon>Bacillati</taxon>
        <taxon>Armatimonadota</taxon>
        <taxon>Fimbriimonadia</taxon>
        <taxon>Fimbriimonadales</taxon>
        <taxon>Fimbriimonadaceae</taxon>
        <taxon>Fimbriimonas</taxon>
    </lineage>
</organism>
<dbReference type="NCBIfam" id="TIGR02290">
    <property type="entry name" value="M3_fam_3"/>
    <property type="match status" value="1"/>
</dbReference>
<dbReference type="RefSeq" id="WP_025226406.1">
    <property type="nucleotide sequence ID" value="NZ_CP007139.1"/>
</dbReference>
<dbReference type="InterPro" id="IPR042088">
    <property type="entry name" value="OligoPept_F_C"/>
</dbReference>
<dbReference type="PANTHER" id="PTHR11804">
    <property type="entry name" value="PROTEASE M3 THIMET OLIGOPEPTIDASE-RELATED"/>
    <property type="match status" value="1"/>
</dbReference>
<dbReference type="AlphaFoldDB" id="A0A068NNF3"/>
<keyword evidence="4 6" id="KW-0862">Zinc</keyword>
<dbReference type="HOGENOM" id="CLU_021290_3_0_0"/>
<dbReference type="OrthoDB" id="9766487at2"/>
<dbReference type="GO" id="GO:0006508">
    <property type="term" value="P:proteolysis"/>
    <property type="evidence" value="ECO:0007669"/>
    <property type="project" value="UniProtKB-KW"/>
</dbReference>
<dbReference type="KEGG" id="fgi:OP10G_1623"/>
<dbReference type="STRING" id="661478.OP10G_1623"/>
<accession>A0A068NNF3</accession>
<dbReference type="Gene3D" id="1.20.140.70">
    <property type="entry name" value="Oligopeptidase f, N-terminal domain"/>
    <property type="match status" value="1"/>
</dbReference>
<dbReference type="InterPro" id="IPR001567">
    <property type="entry name" value="Pept_M3A_M3B_dom"/>
</dbReference>
<dbReference type="GO" id="GO:0046872">
    <property type="term" value="F:metal ion binding"/>
    <property type="evidence" value="ECO:0007669"/>
    <property type="project" value="UniProtKB-UniRule"/>
</dbReference>
<evidence type="ECO:0000313" key="10">
    <source>
        <dbReference type="Proteomes" id="UP000027982"/>
    </source>
</evidence>
<dbReference type="Gene3D" id="1.10.1370.20">
    <property type="entry name" value="Oligoendopeptidase f, C-terminal domain"/>
    <property type="match status" value="1"/>
</dbReference>
<dbReference type="SUPFAM" id="SSF55486">
    <property type="entry name" value="Metalloproteases ('zincins'), catalytic domain"/>
    <property type="match status" value="1"/>
</dbReference>
<dbReference type="InterPro" id="IPR011977">
    <property type="entry name" value="Pept_M3B_clade3"/>
</dbReference>
<sequence>MSTTQEIAPPKVRWDLSALFSGLDDPKIEETWTTAMERADAFAAKYRGKIESADLDAPTLAAAIRDIEALYNEVAKPMGYANLVFSTDSGDPKVGAFMQKQRERGTELSVKTLFFELELQAADGELIDRLLASDELANYRHYVQSTRVYSPYRLSEKEEIILEETANTGSRAWIRLFEELTANHVFKIQMPGEDAKDATEQEVLALLRHENREVRQMAADSLTKGLQEMQRVLVYNFNNLLQDKSVEDRLRKFEYPEQSRHLSNELDRETVDLVVSKCKENYGLVSRFYNVKREILGLPELTHIDRYAPLFPSEGQVGWDRAKEIVLTSFATFSPTLEQRAAEFFDKNWIDAEPRKGKQGGAFCAYNTPDTHPVVFQTYLNKMDDVMTLAHELGHGVHASLSRAQSYLNFHGTLPLAELASTFGEMLVFEKLVADASPKDKIALYADKIEGIFATVFRQAAMFSFEQRSHKARREGGEQTAEQIGEVWQQEIQAMFGDSVKIGDQHRIWWSYVGHFIYAPFYVYAYSFGELLVLSLYQMAKAEGPGFADKYIEVLRLGGSLTPQELMSIVGVDLKSPAFWDGGFAAMEKLVTEFERLWGEYK</sequence>
<protein>
    <submittedName>
        <fullName evidence="9">Oligoendopeptidase F</fullName>
    </submittedName>
</protein>
<gene>
    <name evidence="9" type="ORF">OP10G_1623</name>
</gene>
<dbReference type="PANTHER" id="PTHR11804:SF5">
    <property type="entry name" value="OLIGOENDOPEPTIDASE F"/>
    <property type="match status" value="1"/>
</dbReference>